<dbReference type="EMBL" id="CP050831">
    <property type="protein sequence ID" value="QIU95083.1"/>
    <property type="molecule type" value="Genomic_DNA"/>
</dbReference>
<dbReference type="RefSeq" id="WP_167963548.1">
    <property type="nucleotide sequence ID" value="NZ_CP050831.1"/>
</dbReference>
<dbReference type="AlphaFoldDB" id="A0A6H0KPH4"/>
<organism evidence="3 4">
    <name type="scientific">Bacteroides faecium</name>
    <dbReference type="NCBI Taxonomy" id="2715212"/>
    <lineage>
        <taxon>Bacteria</taxon>
        <taxon>Pseudomonadati</taxon>
        <taxon>Bacteroidota</taxon>
        <taxon>Bacteroidia</taxon>
        <taxon>Bacteroidales</taxon>
        <taxon>Bacteroidaceae</taxon>
        <taxon>Bacteroides</taxon>
    </lineage>
</organism>
<dbReference type="PROSITE" id="PS51257">
    <property type="entry name" value="PROKAR_LIPOPROTEIN"/>
    <property type="match status" value="1"/>
</dbReference>
<feature type="domain" description="DUF4842" evidence="2">
    <location>
        <begin position="455"/>
        <end position="648"/>
    </location>
</feature>
<evidence type="ECO:0000259" key="2">
    <source>
        <dbReference type="Pfam" id="PF16130"/>
    </source>
</evidence>
<sequence>MKKFWLACTMVIAVGISGCVDSDKDLYQEAPEKESNPSDFSTTTTVQANIDYAIADSKIPFYIYDKDPLIEQEGSSSFTLNENIKYLDAARTDENGKFNGELNLPSYVSDVYIISTAFNVPARLEGKIENGILKIASESDENSSTRAVTRRTSYSYDNNRFNHLLGWHNNLGSFDSKTGMIDYAYTGKETELTLSKTELTNLRNTVYAVLNRAGTCPEDYRTSADLRTKDDNTAVVLTAIGGETCWNNSLGYYYYKDKAPASIETAKVFTIFPNAQTYWQQNGLSSYPRGVKEGTAVKLLFYGEDGQETVGKNFPAGYKIGFVLACNAWNTYFTGYASHTQTGKYYSSSTKDLSTTITDDINVHTAMFKDKKSGNIAIAFEDFKDDQNFTDVVFALKSNPEIEIDDKVEVDPDLNTTIEKTGVYAFEDEWPAAKDYDMNDVIAQYTYQKTFDADNKIVKESFTFKTFENWAVFRNGLGIVLNNAGTATPEDSIRYSGDKKFTPIKFTHEDGNVVILTKNVKDNINAEYKVSLDYGKDSKKVKETTVNPFIFREESNNLRREIHCPMQRPTVKADVSFFGQMDDRSVPEEGKYYVSDKDNIYPFAFYLNNATVEDITPLLDKNNEKKAISELYPGFIDWAKFGKNPDWYKKK</sequence>
<name>A0A6H0KPH4_9BACE</name>
<evidence type="ECO:0000259" key="1">
    <source>
        <dbReference type="Pfam" id="PF13448"/>
    </source>
</evidence>
<dbReference type="Proteomes" id="UP000501780">
    <property type="component" value="Chromosome"/>
</dbReference>
<dbReference type="InterPro" id="IPR025193">
    <property type="entry name" value="DUF4114"/>
</dbReference>
<protein>
    <submittedName>
        <fullName evidence="3">LruC domain-containing protein</fullName>
    </submittedName>
</protein>
<proteinExistence type="predicted"/>
<dbReference type="NCBIfam" id="TIGR04456">
    <property type="entry name" value="LruC_dom"/>
    <property type="match status" value="1"/>
</dbReference>
<dbReference type="KEGG" id="bfc:BacF7301_13435"/>
<feature type="domain" description="DUF4114" evidence="1">
    <location>
        <begin position="314"/>
        <end position="399"/>
    </location>
</feature>
<evidence type="ECO:0000313" key="4">
    <source>
        <dbReference type="Proteomes" id="UP000501780"/>
    </source>
</evidence>
<gene>
    <name evidence="3" type="ORF">BacF7301_13435</name>
</gene>
<accession>A0A6H0KPH4</accession>
<evidence type="ECO:0000313" key="3">
    <source>
        <dbReference type="EMBL" id="QIU95083.1"/>
    </source>
</evidence>
<dbReference type="InterPro" id="IPR031025">
    <property type="entry name" value="LruC_dom"/>
</dbReference>
<dbReference type="Pfam" id="PF13448">
    <property type="entry name" value="DUF4114"/>
    <property type="match status" value="1"/>
</dbReference>
<dbReference type="Pfam" id="PF16130">
    <property type="entry name" value="DUF4842"/>
    <property type="match status" value="1"/>
</dbReference>
<keyword evidence="4" id="KW-1185">Reference proteome</keyword>
<dbReference type="InterPro" id="IPR032295">
    <property type="entry name" value="DUF4842"/>
</dbReference>
<reference evidence="3 4" key="1">
    <citation type="submission" date="2020-03" db="EMBL/GenBank/DDBJ databases">
        <title>Genomic analysis of Bacteroides faecium CBA7301.</title>
        <authorList>
            <person name="Kim J."/>
            <person name="Roh S.W."/>
        </authorList>
    </citation>
    <scope>NUCLEOTIDE SEQUENCE [LARGE SCALE GENOMIC DNA]</scope>
    <source>
        <strain evidence="3 4">CBA7301</strain>
    </source>
</reference>